<keyword evidence="11" id="KW-0863">Zinc-finger</keyword>
<dbReference type="Gene3D" id="1.10.132.60">
    <property type="entry name" value="DNA polymerase family B, C-terminal domain"/>
    <property type="match status" value="1"/>
</dbReference>
<evidence type="ECO:0000256" key="19">
    <source>
        <dbReference type="ARBA" id="ARBA00023242"/>
    </source>
</evidence>
<dbReference type="PRINTS" id="PR00106">
    <property type="entry name" value="DNAPOLB"/>
</dbReference>
<dbReference type="GO" id="GO:0051539">
    <property type="term" value="F:4 iron, 4 sulfur cluster binding"/>
    <property type="evidence" value="ECO:0007669"/>
    <property type="project" value="UniProtKB-KW"/>
</dbReference>
<protein>
    <recommendedName>
        <fullName evidence="20">DNA polymerase delta catalytic subunit</fullName>
        <ecNumber evidence="4">2.7.7.7</ecNumber>
    </recommendedName>
</protein>
<dbReference type="GO" id="GO:0000166">
    <property type="term" value="F:nucleotide binding"/>
    <property type="evidence" value="ECO:0007669"/>
    <property type="project" value="InterPro"/>
</dbReference>
<keyword evidence="5" id="KW-0004">4Fe-4S</keyword>
<evidence type="ECO:0000256" key="2">
    <source>
        <dbReference type="ARBA" id="ARBA00004123"/>
    </source>
</evidence>
<evidence type="ECO:0000259" key="26">
    <source>
        <dbReference type="Pfam" id="PF24055"/>
    </source>
</evidence>
<evidence type="ECO:0000256" key="16">
    <source>
        <dbReference type="ARBA" id="ARBA00023004"/>
    </source>
</evidence>
<evidence type="ECO:0000313" key="27">
    <source>
        <dbReference type="EMBL" id="CDW85400.1"/>
    </source>
</evidence>
<dbReference type="Pfam" id="PF00136">
    <property type="entry name" value="DNA_pol_B"/>
    <property type="match status" value="2"/>
</dbReference>
<evidence type="ECO:0000256" key="9">
    <source>
        <dbReference type="ARBA" id="ARBA00022722"/>
    </source>
</evidence>
<evidence type="ECO:0000259" key="25">
    <source>
        <dbReference type="Pfam" id="PF14260"/>
    </source>
</evidence>
<keyword evidence="17" id="KW-0411">Iron-sulfur</keyword>
<dbReference type="GO" id="GO:0003887">
    <property type="term" value="F:DNA-directed DNA polymerase activity"/>
    <property type="evidence" value="ECO:0007669"/>
    <property type="project" value="UniProtKB-KW"/>
</dbReference>
<dbReference type="GO" id="GO:0008296">
    <property type="term" value="F:3'-5'-DNA exonuclease activity"/>
    <property type="evidence" value="ECO:0007669"/>
    <property type="project" value="TreeGrafter"/>
</dbReference>
<dbReference type="Pfam" id="PF03104">
    <property type="entry name" value="DNA_pol_B_exo1"/>
    <property type="match status" value="1"/>
</dbReference>
<organism evidence="27 28">
    <name type="scientific">Stylonychia lemnae</name>
    <name type="common">Ciliate</name>
    <dbReference type="NCBI Taxonomy" id="5949"/>
    <lineage>
        <taxon>Eukaryota</taxon>
        <taxon>Sar</taxon>
        <taxon>Alveolata</taxon>
        <taxon>Ciliophora</taxon>
        <taxon>Intramacronucleata</taxon>
        <taxon>Spirotrichea</taxon>
        <taxon>Stichotrichia</taxon>
        <taxon>Sporadotrichida</taxon>
        <taxon>Oxytrichidae</taxon>
        <taxon>Stylonychinae</taxon>
        <taxon>Stylonychia</taxon>
    </lineage>
</organism>
<dbReference type="FunFam" id="3.30.420.10:FF:000004">
    <property type="entry name" value="DNA polymerase"/>
    <property type="match status" value="1"/>
</dbReference>
<evidence type="ECO:0000256" key="5">
    <source>
        <dbReference type="ARBA" id="ARBA00022485"/>
    </source>
</evidence>
<evidence type="ECO:0000256" key="15">
    <source>
        <dbReference type="ARBA" id="ARBA00022932"/>
    </source>
</evidence>
<evidence type="ECO:0000259" key="23">
    <source>
        <dbReference type="Pfam" id="PF00136"/>
    </source>
</evidence>
<evidence type="ECO:0000256" key="3">
    <source>
        <dbReference type="ARBA" id="ARBA00005755"/>
    </source>
</evidence>
<evidence type="ECO:0000256" key="12">
    <source>
        <dbReference type="ARBA" id="ARBA00022801"/>
    </source>
</evidence>
<dbReference type="PANTHER" id="PTHR10322">
    <property type="entry name" value="DNA POLYMERASE CATALYTIC SUBUNIT"/>
    <property type="match status" value="1"/>
</dbReference>
<dbReference type="Gene3D" id="3.90.1600.10">
    <property type="entry name" value="Palm domain of DNA polymerase"/>
    <property type="match status" value="1"/>
</dbReference>
<keyword evidence="8" id="KW-0235">DNA replication</keyword>
<dbReference type="EC" id="2.7.7.7" evidence="4"/>
<dbReference type="Pfam" id="PF24055">
    <property type="entry name" value="POL3_N"/>
    <property type="match status" value="1"/>
</dbReference>
<evidence type="ECO:0000256" key="6">
    <source>
        <dbReference type="ARBA" id="ARBA00022679"/>
    </source>
</evidence>
<dbReference type="GO" id="GO:0043625">
    <property type="term" value="C:delta DNA polymerase complex"/>
    <property type="evidence" value="ECO:0007669"/>
    <property type="project" value="TreeGrafter"/>
</dbReference>
<evidence type="ECO:0000256" key="11">
    <source>
        <dbReference type="ARBA" id="ARBA00022771"/>
    </source>
</evidence>
<keyword evidence="28" id="KW-1185">Reference proteome</keyword>
<dbReference type="InterPro" id="IPR006134">
    <property type="entry name" value="DNA-dir_DNA_pol_B_multi_dom"/>
</dbReference>
<keyword evidence="6" id="KW-0808">Transferase</keyword>
<dbReference type="OrthoDB" id="2414538at2759"/>
<sequence length="954" mass="109987">MVETNKFASNDKKCEEAPAFLKTIDLSNQNNIQRKQLPKYDQAKDKVEFMQIDVDSYCAPAPVRMYGITANGNSVMVHIHNFVPYFYVEVDPKKYTITLEDLNKIKVDLNNWNKGEECVRQVELVQKQSVLGYQESQGLFLKIYTTLQKYVIQLRSLFENQSFSVKGVNCFSHVTYESNLPYSLRFMIDYGIVGMQWIRIEPGKYRRRIGMKTSSCQLEIDVEDPQNLITLPFEGEYSRIAPLRILSFDIECSADKGRFPQPNLDPVIQIANIVKTHGDQEPFVRNVFTLLKCASIIGTQVYSYQSEQELLINWRNFIKEVDPDIITGFNIMNFDFPYIVNRAVALGIKNYPTFSKLHDQVARIKCGTFSSKALGTRDTKEINIEGRVQFDMLQFFLREYKLRSYSLNSVSAEFLGEQKEDVHHSIIYELQNKNEFTRRRKANQNNMLIPTERGISNEGKFEGALVIEPNRDFFQVPISILDFASLYPSIMLAHNICYSTLIPPKAIKFYKTEDYIKTPNGDHFIKAEVKRGILPLILDELIIARKKARKELAEEKDSFQRAVLDGRQMALKVAANSVYGYTGAQIGQLPCLAISSSILQWLNLELKQQQKRFNWDKKLLIMLLYSLPSPLDQNLKKRYAGLLWTKPNKFDCIDAKGIETVRRDNCGLVQETVQTSLNMLLIDRDPNKALDYCKGIISDLLQNRIDLSLLVITKGLGKKSKSEEKESTGPPTLKDLKGATKGYQQKQAHTELAERMRRRDEATAPSQGDRVAYVMIKGAKDSKSYEKSEDPLFALQNNLPIDYQYYLEHQIKQPLLRLFEPIFPNAEIQLFSGEHTRNIYVPKIQSSTGLGKYAIVQKQCLGCKTILSKQQVEQSVLCNNCEPKRRSIYIERKVEQCINEKAYADLWVQCQRCQGNLHEDILCTSRDCPIFYRRIKAKKQLEENMEILKGFEDW</sequence>
<evidence type="ECO:0000256" key="20">
    <source>
        <dbReference type="ARBA" id="ARBA00024411"/>
    </source>
</evidence>
<evidence type="ECO:0000256" key="8">
    <source>
        <dbReference type="ARBA" id="ARBA00022705"/>
    </source>
</evidence>
<accession>A0A078ASH6</accession>
<evidence type="ECO:0000259" key="24">
    <source>
        <dbReference type="Pfam" id="PF03104"/>
    </source>
</evidence>
<dbReference type="SUPFAM" id="SSF56672">
    <property type="entry name" value="DNA/RNA polymerases"/>
    <property type="match status" value="1"/>
</dbReference>
<comment type="catalytic activity">
    <reaction evidence="21">
        <text>DNA(n) + a 2'-deoxyribonucleoside 5'-triphosphate = DNA(n+1) + diphosphate</text>
        <dbReference type="Rhea" id="RHEA:22508"/>
        <dbReference type="Rhea" id="RHEA-COMP:17339"/>
        <dbReference type="Rhea" id="RHEA-COMP:17340"/>
        <dbReference type="ChEBI" id="CHEBI:33019"/>
        <dbReference type="ChEBI" id="CHEBI:61560"/>
        <dbReference type="ChEBI" id="CHEBI:173112"/>
        <dbReference type="EC" id="2.7.7.7"/>
    </reaction>
</comment>
<dbReference type="GO" id="GO:0006287">
    <property type="term" value="P:base-excision repair, gap-filling"/>
    <property type="evidence" value="ECO:0007669"/>
    <property type="project" value="TreeGrafter"/>
</dbReference>
<dbReference type="SMART" id="SM00486">
    <property type="entry name" value="POLBc"/>
    <property type="match status" value="1"/>
</dbReference>
<keyword evidence="13" id="KW-0862">Zinc</keyword>
<dbReference type="InterPro" id="IPR043502">
    <property type="entry name" value="DNA/RNA_pol_sf"/>
</dbReference>
<dbReference type="Pfam" id="PF14260">
    <property type="entry name" value="zf-C4pol"/>
    <property type="match status" value="1"/>
</dbReference>
<dbReference type="Proteomes" id="UP000039865">
    <property type="component" value="Unassembled WGS sequence"/>
</dbReference>
<keyword evidence="10" id="KW-0479">Metal-binding</keyword>
<keyword evidence="7" id="KW-0548">Nucleotidyltransferase</keyword>
<keyword evidence="12" id="KW-0378">Hydrolase</keyword>
<evidence type="ECO:0000256" key="10">
    <source>
        <dbReference type="ARBA" id="ARBA00022723"/>
    </source>
</evidence>
<dbReference type="Gene3D" id="1.10.287.690">
    <property type="entry name" value="Helix hairpin bin"/>
    <property type="match status" value="1"/>
</dbReference>
<dbReference type="GO" id="GO:0006297">
    <property type="term" value="P:nucleotide-excision repair, DNA gap filling"/>
    <property type="evidence" value="ECO:0007669"/>
    <property type="project" value="TreeGrafter"/>
</dbReference>
<feature type="region of interest" description="Disordered" evidence="22">
    <location>
        <begin position="720"/>
        <end position="766"/>
    </location>
</feature>
<dbReference type="InterPro" id="IPR056435">
    <property type="entry name" value="DPOD/Z_N"/>
</dbReference>
<proteinExistence type="inferred from homology"/>
<keyword evidence="14" id="KW-0269">Exonuclease</keyword>
<dbReference type="SUPFAM" id="SSF53098">
    <property type="entry name" value="Ribonuclease H-like"/>
    <property type="match status" value="1"/>
</dbReference>
<evidence type="ECO:0000256" key="4">
    <source>
        <dbReference type="ARBA" id="ARBA00012417"/>
    </source>
</evidence>
<dbReference type="InterPro" id="IPR023211">
    <property type="entry name" value="DNA_pol_palm_dom_sf"/>
</dbReference>
<comment type="subcellular location">
    <subcellularLocation>
        <location evidence="2">Nucleus</location>
    </subcellularLocation>
</comment>
<evidence type="ECO:0000256" key="21">
    <source>
        <dbReference type="ARBA" id="ARBA00049244"/>
    </source>
</evidence>
<feature type="domain" description="DNA polymerase delta/zeta catalytic subunit N-terminal" evidence="26">
    <location>
        <begin position="82"/>
        <end position="146"/>
    </location>
</feature>
<dbReference type="CDD" id="cd05777">
    <property type="entry name" value="DNA_polB_delta_exo"/>
    <property type="match status" value="1"/>
</dbReference>
<evidence type="ECO:0000256" key="13">
    <source>
        <dbReference type="ARBA" id="ARBA00022833"/>
    </source>
</evidence>
<dbReference type="InterPro" id="IPR042087">
    <property type="entry name" value="DNA_pol_B_thumb"/>
</dbReference>
<dbReference type="GO" id="GO:0045004">
    <property type="term" value="P:DNA replication proofreading"/>
    <property type="evidence" value="ECO:0007669"/>
    <property type="project" value="TreeGrafter"/>
</dbReference>
<name>A0A078ASH6_STYLE</name>
<dbReference type="PANTHER" id="PTHR10322:SF23">
    <property type="entry name" value="DNA POLYMERASE DELTA CATALYTIC SUBUNIT"/>
    <property type="match status" value="1"/>
</dbReference>
<reference evidence="27 28" key="1">
    <citation type="submission" date="2014-06" db="EMBL/GenBank/DDBJ databases">
        <authorList>
            <person name="Swart Estienne"/>
        </authorList>
    </citation>
    <scope>NUCLEOTIDE SEQUENCE [LARGE SCALE GENOMIC DNA]</scope>
    <source>
        <strain evidence="27 28">130c</strain>
    </source>
</reference>
<dbReference type="InterPro" id="IPR006172">
    <property type="entry name" value="DNA-dir_DNA_pol_B"/>
</dbReference>
<evidence type="ECO:0000256" key="1">
    <source>
        <dbReference type="ARBA" id="ARBA00001966"/>
    </source>
</evidence>
<dbReference type="InterPro" id="IPR006133">
    <property type="entry name" value="DNA-dir_DNA_pol_B_exonuc"/>
</dbReference>
<keyword evidence="18" id="KW-0238">DNA-binding</keyword>
<comment type="cofactor">
    <cofactor evidence="1">
        <name>[4Fe-4S] cluster</name>
        <dbReference type="ChEBI" id="CHEBI:49883"/>
    </cofactor>
</comment>
<evidence type="ECO:0000256" key="7">
    <source>
        <dbReference type="ARBA" id="ARBA00022695"/>
    </source>
</evidence>
<dbReference type="InterPro" id="IPR025687">
    <property type="entry name" value="Znf-C4pol"/>
</dbReference>
<dbReference type="InParanoid" id="A0A078ASH6"/>
<dbReference type="GO" id="GO:0008270">
    <property type="term" value="F:zinc ion binding"/>
    <property type="evidence" value="ECO:0007669"/>
    <property type="project" value="UniProtKB-KW"/>
</dbReference>
<evidence type="ECO:0000313" key="28">
    <source>
        <dbReference type="Proteomes" id="UP000039865"/>
    </source>
</evidence>
<evidence type="ECO:0000256" key="18">
    <source>
        <dbReference type="ARBA" id="ARBA00023125"/>
    </source>
</evidence>
<evidence type="ECO:0000256" key="22">
    <source>
        <dbReference type="SAM" id="MobiDB-lite"/>
    </source>
</evidence>
<feature type="domain" description="DNA-directed DNA polymerase family B exonuclease" evidence="24">
    <location>
        <begin position="175"/>
        <end position="410"/>
    </location>
</feature>
<keyword evidence="15" id="KW-0239">DNA-directed DNA polymerase</keyword>
<feature type="compositionally biased region" description="Basic and acidic residues" evidence="22">
    <location>
        <begin position="748"/>
        <end position="762"/>
    </location>
</feature>
<keyword evidence="16" id="KW-0408">Iron</keyword>
<dbReference type="EMBL" id="CCKQ01013700">
    <property type="protein sequence ID" value="CDW85400.1"/>
    <property type="molecule type" value="Genomic_DNA"/>
</dbReference>
<dbReference type="InterPro" id="IPR036397">
    <property type="entry name" value="RNaseH_sf"/>
</dbReference>
<dbReference type="InterPro" id="IPR050240">
    <property type="entry name" value="DNA_pol_type-B"/>
</dbReference>
<evidence type="ECO:0000256" key="17">
    <source>
        <dbReference type="ARBA" id="ARBA00023014"/>
    </source>
</evidence>
<comment type="similarity">
    <text evidence="3">Belongs to the DNA polymerase type-B family.</text>
</comment>
<dbReference type="Gene3D" id="3.30.342.10">
    <property type="entry name" value="DNA Polymerase, chain B, domain 1"/>
    <property type="match status" value="1"/>
</dbReference>
<keyword evidence="19" id="KW-0539">Nucleus</keyword>
<feature type="domain" description="C4-type zinc-finger of DNA polymerase delta" evidence="25">
    <location>
        <begin position="860"/>
        <end position="934"/>
    </location>
</feature>
<feature type="domain" description="DNA-directed DNA polymerase family B multifunctional" evidence="23">
    <location>
        <begin position="636"/>
        <end position="822"/>
    </location>
</feature>
<dbReference type="AlphaFoldDB" id="A0A078ASH6"/>
<keyword evidence="9" id="KW-0540">Nuclease</keyword>
<feature type="domain" description="DNA-directed DNA polymerase family B multifunctional" evidence="23">
    <location>
        <begin position="431"/>
        <end position="598"/>
    </location>
</feature>
<evidence type="ECO:0000256" key="14">
    <source>
        <dbReference type="ARBA" id="ARBA00022839"/>
    </source>
</evidence>
<dbReference type="InterPro" id="IPR012337">
    <property type="entry name" value="RNaseH-like_sf"/>
</dbReference>
<gene>
    <name evidence="27" type="primary">Contig5351.g5729</name>
    <name evidence="27" type="ORF">STYLEM_14475</name>
</gene>
<dbReference type="Gene3D" id="3.30.420.10">
    <property type="entry name" value="Ribonuclease H-like superfamily/Ribonuclease H"/>
    <property type="match status" value="1"/>
</dbReference>
<dbReference type="GO" id="GO:0003677">
    <property type="term" value="F:DNA binding"/>
    <property type="evidence" value="ECO:0007669"/>
    <property type="project" value="UniProtKB-KW"/>
</dbReference>
<dbReference type="FunCoup" id="A0A078ASH6">
    <property type="interactions" value="489"/>
</dbReference>